<dbReference type="PANTHER" id="PTHR45872:SF3">
    <property type="entry name" value="RHO GUANINE NUCLEOTIDE EXCHANGE FACTOR 12"/>
    <property type="match status" value="1"/>
</dbReference>
<feature type="region of interest" description="Disordered" evidence="1">
    <location>
        <begin position="1"/>
        <end position="26"/>
    </location>
</feature>
<name>A0ABD0R3D3_CIRMR</name>
<organism evidence="2 3">
    <name type="scientific">Cirrhinus mrigala</name>
    <name type="common">Mrigala</name>
    <dbReference type="NCBI Taxonomy" id="683832"/>
    <lineage>
        <taxon>Eukaryota</taxon>
        <taxon>Metazoa</taxon>
        <taxon>Chordata</taxon>
        <taxon>Craniata</taxon>
        <taxon>Vertebrata</taxon>
        <taxon>Euteleostomi</taxon>
        <taxon>Actinopterygii</taxon>
        <taxon>Neopterygii</taxon>
        <taxon>Teleostei</taxon>
        <taxon>Ostariophysi</taxon>
        <taxon>Cypriniformes</taxon>
        <taxon>Cyprinidae</taxon>
        <taxon>Labeoninae</taxon>
        <taxon>Labeonini</taxon>
        <taxon>Cirrhinus</taxon>
    </lineage>
</organism>
<evidence type="ECO:0000313" key="3">
    <source>
        <dbReference type="Proteomes" id="UP001529510"/>
    </source>
</evidence>
<accession>A0ABD0R3D3</accession>
<sequence length="50" mass="5551">MEPLGSGDVQSEDDQGAEVELEPPNWQTLVSRDVLSSLSPQEIKRQEVIN</sequence>
<feature type="compositionally biased region" description="Acidic residues" evidence="1">
    <location>
        <begin position="10"/>
        <end position="21"/>
    </location>
</feature>
<dbReference type="AlphaFoldDB" id="A0ABD0R3D3"/>
<dbReference type="Proteomes" id="UP001529510">
    <property type="component" value="Unassembled WGS sequence"/>
</dbReference>
<comment type="caution">
    <text evidence="2">The sequence shown here is derived from an EMBL/GenBank/DDBJ whole genome shotgun (WGS) entry which is preliminary data.</text>
</comment>
<feature type="non-terminal residue" evidence="2">
    <location>
        <position position="50"/>
    </location>
</feature>
<dbReference type="EMBL" id="JAMKFB020000005">
    <property type="protein sequence ID" value="KAL0192550.1"/>
    <property type="molecule type" value="Genomic_DNA"/>
</dbReference>
<reference evidence="2 3" key="1">
    <citation type="submission" date="2024-05" db="EMBL/GenBank/DDBJ databases">
        <title>Genome sequencing and assembly of Indian major carp, Cirrhinus mrigala (Hamilton, 1822).</title>
        <authorList>
            <person name="Mohindra V."/>
            <person name="Chowdhury L.M."/>
            <person name="Lal K."/>
            <person name="Jena J.K."/>
        </authorList>
    </citation>
    <scope>NUCLEOTIDE SEQUENCE [LARGE SCALE GENOMIC DNA]</scope>
    <source>
        <strain evidence="2">CM1030</strain>
        <tissue evidence="2">Blood</tissue>
    </source>
</reference>
<evidence type="ECO:0000256" key="1">
    <source>
        <dbReference type="SAM" id="MobiDB-lite"/>
    </source>
</evidence>
<protein>
    <submittedName>
        <fullName evidence="2">Uncharacterized protein</fullName>
    </submittedName>
</protein>
<keyword evidence="3" id="KW-1185">Reference proteome</keyword>
<dbReference type="PANTHER" id="PTHR45872">
    <property type="entry name" value="RHO GUANINE NUCLEOTIDE EXCHANGE FACTOR 2, ISOFORM D"/>
    <property type="match status" value="1"/>
</dbReference>
<gene>
    <name evidence="2" type="ORF">M9458_010846</name>
</gene>
<evidence type="ECO:0000313" key="2">
    <source>
        <dbReference type="EMBL" id="KAL0192550.1"/>
    </source>
</evidence>
<proteinExistence type="predicted"/>